<sequence>MRGRSWTATRRPVDRRMDGAIDTNRAAPITAGGVLSLDRLAEGRFRAWHTQANPAGALFGGVVLGQSLAAASATGPGWPAHSLHGYFLRPGRAGQPVDYIVETLRDGRRFAARRVTAQQGGRTLFHMHCSFHEPESGFDHQAPPSPDMPAPEDLIPMDRYVANQVDRLPPSSAAYMAPFPLELRLVEPDDHFLRPTDKPQRAFWLRMPSAAGVEDDNQQRALLAFAADYWLAGVAVGPGRLSTNRDALTINSLDHAMWFHRPVRVDQWLLYVCDTPSGSDGRGLARGLLYDRAGRLVATTSQEALFRATT</sequence>
<protein>
    <submittedName>
        <fullName evidence="5">Acyl-CoA thioesterase II</fullName>
    </submittedName>
</protein>
<dbReference type="CDD" id="cd03445">
    <property type="entry name" value="Thioesterase_II_repeat2"/>
    <property type="match status" value="1"/>
</dbReference>
<evidence type="ECO:0000259" key="3">
    <source>
        <dbReference type="Pfam" id="PF13622"/>
    </source>
</evidence>
<reference evidence="5 6" key="1">
    <citation type="submission" date="2017-06" db="EMBL/GenBank/DDBJ databases">
        <title>Complete genome sequence of Nitrospirillum amazonense strain CBAmC, an endophytic nitrogen-fixing and plant growth-promoting bacterium, isolated from sugarcane.</title>
        <authorList>
            <person name="Schwab S."/>
            <person name="dos Santos Teixeira K.R."/>
            <person name="Simoes Araujo J.L."/>
            <person name="Soares Vidal M."/>
            <person name="Borges de Freitas H.R."/>
            <person name="Rivello Crivelaro A.L."/>
            <person name="Bueno de Camargo Nunes A."/>
            <person name="dos Santos C.M."/>
            <person name="Palmeira da Silva Rosa D."/>
            <person name="da Silva Padilha D."/>
            <person name="da Silva E."/>
            <person name="Araujo Terra L."/>
            <person name="Soares Mendes V."/>
            <person name="Farinelli L."/>
            <person name="Magalhaes Cruz L."/>
            <person name="Baldani J.I."/>
        </authorList>
    </citation>
    <scope>NUCLEOTIDE SEQUENCE [LARGE SCALE GENOMIC DNA]</scope>
    <source>
        <strain evidence="5 6">CBAmC</strain>
    </source>
</reference>
<dbReference type="InterPro" id="IPR049449">
    <property type="entry name" value="TesB_ACOT8-like_N"/>
</dbReference>
<dbReference type="KEGG" id="nao:Y958_14610"/>
<dbReference type="Gene3D" id="2.40.160.210">
    <property type="entry name" value="Acyl-CoA thioesterase, double hotdog domain"/>
    <property type="match status" value="1"/>
</dbReference>
<dbReference type="GO" id="GO:0009062">
    <property type="term" value="P:fatty acid catabolic process"/>
    <property type="evidence" value="ECO:0007669"/>
    <property type="project" value="TreeGrafter"/>
</dbReference>
<organism evidence="5 6">
    <name type="scientific">Nitrospirillum viridazoti CBAmc</name>
    <dbReference type="NCBI Taxonomy" id="1441467"/>
    <lineage>
        <taxon>Bacteria</taxon>
        <taxon>Pseudomonadati</taxon>
        <taxon>Pseudomonadota</taxon>
        <taxon>Alphaproteobacteria</taxon>
        <taxon>Rhodospirillales</taxon>
        <taxon>Azospirillaceae</taxon>
        <taxon>Nitrospirillum</taxon>
        <taxon>Nitrospirillum viridazoti</taxon>
    </lineage>
</organism>
<dbReference type="Pfam" id="PF20789">
    <property type="entry name" value="4HBT_3C"/>
    <property type="match status" value="1"/>
</dbReference>
<evidence type="ECO:0000256" key="1">
    <source>
        <dbReference type="ARBA" id="ARBA00006538"/>
    </source>
</evidence>
<dbReference type="InterPro" id="IPR049450">
    <property type="entry name" value="ACOT8-like_C"/>
</dbReference>
<evidence type="ECO:0000313" key="6">
    <source>
        <dbReference type="Proteomes" id="UP000197153"/>
    </source>
</evidence>
<dbReference type="InterPro" id="IPR029069">
    <property type="entry name" value="HotDog_dom_sf"/>
</dbReference>
<proteinExistence type="inferred from homology"/>
<name>A0A248JU15_9PROT</name>
<comment type="similarity">
    <text evidence="1">Belongs to the C/M/P thioester hydrolase family.</text>
</comment>
<evidence type="ECO:0000259" key="4">
    <source>
        <dbReference type="Pfam" id="PF20789"/>
    </source>
</evidence>
<dbReference type="InterPro" id="IPR003703">
    <property type="entry name" value="Acyl_CoA_thio"/>
</dbReference>
<evidence type="ECO:0000256" key="2">
    <source>
        <dbReference type="ARBA" id="ARBA00022801"/>
    </source>
</evidence>
<gene>
    <name evidence="5" type="ORF">Y958_14610</name>
</gene>
<dbReference type="EMBL" id="CP022111">
    <property type="protein sequence ID" value="ASG22195.1"/>
    <property type="molecule type" value="Genomic_DNA"/>
</dbReference>
<keyword evidence="2" id="KW-0378">Hydrolase</keyword>
<dbReference type="InterPro" id="IPR042171">
    <property type="entry name" value="Acyl-CoA_hotdog"/>
</dbReference>
<feature type="domain" description="Acyl-CoA thioesterase-like N-terminal HotDog" evidence="3">
    <location>
        <begin position="53"/>
        <end position="132"/>
    </location>
</feature>
<dbReference type="SUPFAM" id="SSF54637">
    <property type="entry name" value="Thioesterase/thiol ester dehydrase-isomerase"/>
    <property type="match status" value="2"/>
</dbReference>
<dbReference type="PANTHER" id="PTHR11066">
    <property type="entry name" value="ACYL-COA THIOESTERASE"/>
    <property type="match status" value="1"/>
</dbReference>
<dbReference type="GO" id="GO:0006637">
    <property type="term" value="P:acyl-CoA metabolic process"/>
    <property type="evidence" value="ECO:0007669"/>
    <property type="project" value="InterPro"/>
</dbReference>
<feature type="domain" description="Acyl-CoA thioesterase-like C-terminal" evidence="4">
    <location>
        <begin position="173"/>
        <end position="305"/>
    </location>
</feature>
<dbReference type="Pfam" id="PF13622">
    <property type="entry name" value="4HBT_3"/>
    <property type="match status" value="1"/>
</dbReference>
<keyword evidence="6" id="KW-1185">Reference proteome</keyword>
<dbReference type="PANTHER" id="PTHR11066:SF34">
    <property type="entry name" value="ACYL-COENZYME A THIOESTERASE 8"/>
    <property type="match status" value="1"/>
</dbReference>
<dbReference type="GO" id="GO:0047617">
    <property type="term" value="F:fatty acyl-CoA hydrolase activity"/>
    <property type="evidence" value="ECO:0007669"/>
    <property type="project" value="InterPro"/>
</dbReference>
<accession>A0A248JU15</accession>
<dbReference type="Proteomes" id="UP000197153">
    <property type="component" value="Chromosome 2"/>
</dbReference>
<evidence type="ECO:0000313" key="5">
    <source>
        <dbReference type="EMBL" id="ASG22195.1"/>
    </source>
</evidence>
<dbReference type="CDD" id="cd03444">
    <property type="entry name" value="Thioesterase_II_repeat1"/>
    <property type="match status" value="1"/>
</dbReference>
<dbReference type="AlphaFoldDB" id="A0A248JU15"/>